<dbReference type="AlphaFoldDB" id="A0A1V9YJV6"/>
<protein>
    <submittedName>
        <fullName evidence="4">Intraflagellar Transport Protein 88</fullName>
    </submittedName>
</protein>
<feature type="compositionally biased region" description="Polar residues" evidence="3">
    <location>
        <begin position="433"/>
        <end position="446"/>
    </location>
</feature>
<evidence type="ECO:0000256" key="1">
    <source>
        <dbReference type="PROSITE-ProRule" id="PRU00339"/>
    </source>
</evidence>
<feature type="compositionally biased region" description="Low complexity" evidence="3">
    <location>
        <begin position="376"/>
        <end position="386"/>
    </location>
</feature>
<dbReference type="OrthoDB" id="1926212at2759"/>
<gene>
    <name evidence="4" type="ORF">THRCLA_10597</name>
</gene>
<dbReference type="GO" id="GO:0019894">
    <property type="term" value="F:kinesin binding"/>
    <property type="evidence" value="ECO:0007669"/>
    <property type="project" value="TreeGrafter"/>
</dbReference>
<evidence type="ECO:0000313" key="4">
    <source>
        <dbReference type="EMBL" id="OQR85967.1"/>
    </source>
</evidence>
<sequence>ILTAAKLCAPALDKKDWISGYNWVIDAMKQDHEPIASEMEICKALHFLKSKEFDKAIEVLKAFEKKDPALKAMAATNLSFLYFVEGDYAQADKFASLAVRHQRYNAKALVNKGNCLYVKNECERAKELYLEAIGVEADCIEAIFNLGLVNIKIGVLNEALQAFEKLHSIVPSNTEVIFQIANLHDMMGNYRQAAKWFNILLSCFGSSKNVADPGVLARLGQIFNKDDDETQAFHYHLESYRHFPVNLDVISWLGVWYVKSELYEKAIQFFERASQIQPQEVKWRLMVTSCHRRMGAYQKALILYEQIHHDYPENLECLRYLVAICKDLGQKYEHHQQALAKLERENAAKVNAQTNATNSSGGGAMTRASSDDQRGSSRGSARSSSRLEANNQQADGGNMYSSHDYHSAGHDSPKENNKLQVEAESEYAVPRPMTTTLYRNASGSTARKNEKNDESDEWGDADVGNLLAD</sequence>
<keyword evidence="4" id="KW-0282">Flagellum</keyword>
<dbReference type="Gene3D" id="1.25.40.10">
    <property type="entry name" value="Tetratricopeptide repeat domain"/>
    <property type="match status" value="2"/>
</dbReference>
<feature type="compositionally biased region" description="Polar residues" evidence="3">
    <location>
        <begin position="387"/>
        <end position="401"/>
    </location>
</feature>
<feature type="coiled-coil region" evidence="2">
    <location>
        <begin position="325"/>
        <end position="352"/>
    </location>
</feature>
<dbReference type="PROSITE" id="PS50005">
    <property type="entry name" value="TPR"/>
    <property type="match status" value="2"/>
</dbReference>
<evidence type="ECO:0000256" key="3">
    <source>
        <dbReference type="SAM" id="MobiDB-lite"/>
    </source>
</evidence>
<keyword evidence="5" id="KW-1185">Reference proteome</keyword>
<dbReference type="GO" id="GO:0036064">
    <property type="term" value="C:ciliary basal body"/>
    <property type="evidence" value="ECO:0007669"/>
    <property type="project" value="TreeGrafter"/>
</dbReference>
<dbReference type="PANTHER" id="PTHR44117">
    <property type="entry name" value="INTRAFLAGELLAR TRANSPORT PROTEIN 88 HOMOLOG"/>
    <property type="match status" value="1"/>
</dbReference>
<dbReference type="SUPFAM" id="SSF48452">
    <property type="entry name" value="TPR-like"/>
    <property type="match status" value="2"/>
</dbReference>
<dbReference type="Proteomes" id="UP000243217">
    <property type="component" value="Unassembled WGS sequence"/>
</dbReference>
<comment type="caution">
    <text evidence="4">The sequence shown here is derived from an EMBL/GenBank/DDBJ whole genome shotgun (WGS) entry which is preliminary data.</text>
</comment>
<evidence type="ECO:0000313" key="5">
    <source>
        <dbReference type="Proteomes" id="UP000243217"/>
    </source>
</evidence>
<feature type="region of interest" description="Disordered" evidence="3">
    <location>
        <begin position="352"/>
        <end position="469"/>
    </location>
</feature>
<dbReference type="InterPro" id="IPR011990">
    <property type="entry name" value="TPR-like_helical_dom_sf"/>
</dbReference>
<dbReference type="InterPro" id="IPR019734">
    <property type="entry name" value="TPR_rpt"/>
</dbReference>
<proteinExistence type="predicted"/>
<dbReference type="SMART" id="SM00028">
    <property type="entry name" value="TPR"/>
    <property type="match status" value="7"/>
</dbReference>
<dbReference type="GO" id="GO:0042073">
    <property type="term" value="P:intraciliary transport"/>
    <property type="evidence" value="ECO:0007669"/>
    <property type="project" value="TreeGrafter"/>
</dbReference>
<keyword evidence="4" id="KW-0969">Cilium</keyword>
<name>A0A1V9YJV6_9STRA</name>
<dbReference type="GO" id="GO:0097546">
    <property type="term" value="C:ciliary base"/>
    <property type="evidence" value="ECO:0007669"/>
    <property type="project" value="TreeGrafter"/>
</dbReference>
<accession>A0A1V9YJV6</accession>
<feature type="repeat" description="TPR" evidence="1">
    <location>
        <begin position="247"/>
        <end position="280"/>
    </location>
</feature>
<keyword evidence="4" id="KW-0966">Cell projection</keyword>
<evidence type="ECO:0000256" key="2">
    <source>
        <dbReference type="SAM" id="Coils"/>
    </source>
</evidence>
<dbReference type="GO" id="GO:0005814">
    <property type="term" value="C:centriole"/>
    <property type="evidence" value="ECO:0007669"/>
    <property type="project" value="TreeGrafter"/>
</dbReference>
<keyword evidence="1" id="KW-0802">TPR repeat</keyword>
<dbReference type="EMBL" id="JNBS01003586">
    <property type="protein sequence ID" value="OQR85967.1"/>
    <property type="molecule type" value="Genomic_DNA"/>
</dbReference>
<feature type="non-terminal residue" evidence="4">
    <location>
        <position position="1"/>
    </location>
</feature>
<organism evidence="4 5">
    <name type="scientific">Thraustotheca clavata</name>
    <dbReference type="NCBI Taxonomy" id="74557"/>
    <lineage>
        <taxon>Eukaryota</taxon>
        <taxon>Sar</taxon>
        <taxon>Stramenopiles</taxon>
        <taxon>Oomycota</taxon>
        <taxon>Saprolegniomycetes</taxon>
        <taxon>Saprolegniales</taxon>
        <taxon>Achlyaceae</taxon>
        <taxon>Thraustotheca</taxon>
    </lineage>
</organism>
<dbReference type="GO" id="GO:1905515">
    <property type="term" value="P:non-motile cilium assembly"/>
    <property type="evidence" value="ECO:0007669"/>
    <property type="project" value="TreeGrafter"/>
</dbReference>
<dbReference type="Pfam" id="PF13181">
    <property type="entry name" value="TPR_8"/>
    <property type="match status" value="1"/>
</dbReference>
<feature type="compositionally biased region" description="Basic and acidic residues" evidence="3">
    <location>
        <begin position="403"/>
        <end position="417"/>
    </location>
</feature>
<keyword evidence="2" id="KW-0175">Coiled coil</keyword>
<dbReference type="STRING" id="74557.A0A1V9YJV6"/>
<feature type="repeat" description="TPR" evidence="1">
    <location>
        <begin position="140"/>
        <end position="173"/>
    </location>
</feature>
<dbReference type="GO" id="GO:0097730">
    <property type="term" value="C:non-motile cilium"/>
    <property type="evidence" value="ECO:0007669"/>
    <property type="project" value="TreeGrafter"/>
</dbReference>
<dbReference type="PANTHER" id="PTHR44117:SF1">
    <property type="entry name" value="INTRAFLAGELLAR TRANSPORT PROTEIN 88 HOMOLOG"/>
    <property type="match status" value="1"/>
</dbReference>
<reference evidence="4 5" key="1">
    <citation type="journal article" date="2014" name="Genome Biol. Evol.">
        <title>The secreted proteins of Achlya hypogyna and Thraustotheca clavata identify the ancestral oomycete secretome and reveal gene acquisitions by horizontal gene transfer.</title>
        <authorList>
            <person name="Misner I."/>
            <person name="Blouin N."/>
            <person name="Leonard G."/>
            <person name="Richards T.A."/>
            <person name="Lane C.E."/>
        </authorList>
    </citation>
    <scope>NUCLEOTIDE SEQUENCE [LARGE SCALE GENOMIC DNA]</scope>
    <source>
        <strain evidence="4 5">ATCC 34112</strain>
    </source>
</reference>